<keyword evidence="4" id="KW-0813">Transport</keyword>
<evidence type="ECO:0000256" key="10">
    <source>
        <dbReference type="ARBA" id="ARBA00022989"/>
    </source>
</evidence>
<dbReference type="PANTHER" id="PTHR22888:SF9">
    <property type="entry name" value="CYTOCHROME C OXIDASE SUBUNIT 2"/>
    <property type="match status" value="1"/>
</dbReference>
<evidence type="ECO:0000256" key="16">
    <source>
        <dbReference type="SAM" id="Phobius"/>
    </source>
</evidence>
<dbReference type="Pfam" id="PF00116">
    <property type="entry name" value="COX2"/>
    <property type="match status" value="1"/>
</dbReference>
<evidence type="ECO:0000256" key="7">
    <source>
        <dbReference type="ARBA" id="ARBA00022723"/>
    </source>
</evidence>
<comment type="function">
    <text evidence="13">Subunits I and II form the functional core of the enzyme complex. Electrons originating in cytochrome c are transferred via heme a and Cu(A) to the binuclear center formed by heme a3 and Cu(B).</text>
</comment>
<dbReference type="InterPro" id="IPR002429">
    <property type="entry name" value="CcO_II-like_C"/>
</dbReference>
<keyword evidence="5" id="KW-0679">Respiratory chain</keyword>
<evidence type="ECO:0000256" key="14">
    <source>
        <dbReference type="ARBA" id="ARBA00031399"/>
    </source>
</evidence>
<dbReference type="InterPro" id="IPR036257">
    <property type="entry name" value="Cyt_c_oxidase_su2_TM_sf"/>
</dbReference>
<dbReference type="InterPro" id="IPR045187">
    <property type="entry name" value="CcO_II"/>
</dbReference>
<evidence type="ECO:0000256" key="9">
    <source>
        <dbReference type="ARBA" id="ARBA00022982"/>
    </source>
</evidence>
<name>A0ABP6Y8W9_9PSEU</name>
<proteinExistence type="inferred from homology"/>
<comment type="subcellular location">
    <subcellularLocation>
        <location evidence="1">Membrane</location>
        <topology evidence="1">Multi-pass membrane protein</topology>
    </subcellularLocation>
</comment>
<evidence type="ECO:0000256" key="1">
    <source>
        <dbReference type="ARBA" id="ARBA00004141"/>
    </source>
</evidence>
<reference evidence="19" key="1">
    <citation type="journal article" date="2019" name="Int. J. Syst. Evol. Microbiol.">
        <title>The Global Catalogue of Microorganisms (GCM) 10K type strain sequencing project: providing services to taxonomists for standard genome sequencing and annotation.</title>
        <authorList>
            <consortium name="The Broad Institute Genomics Platform"/>
            <consortium name="The Broad Institute Genome Sequencing Center for Infectious Disease"/>
            <person name="Wu L."/>
            <person name="Ma J."/>
        </authorList>
    </citation>
    <scope>NUCLEOTIDE SEQUENCE [LARGE SCALE GENOMIC DNA]</scope>
    <source>
        <strain evidence="19">JCM 16898</strain>
    </source>
</reference>
<evidence type="ECO:0000313" key="19">
    <source>
        <dbReference type="Proteomes" id="UP001500689"/>
    </source>
</evidence>
<keyword evidence="9" id="KW-0249">Electron transport</keyword>
<dbReference type="Gene3D" id="1.10.287.90">
    <property type="match status" value="1"/>
</dbReference>
<comment type="catalytic activity">
    <reaction evidence="15">
        <text>4 Fe(II)-[cytochrome c] + O2 + 8 H(+)(in) = 4 Fe(III)-[cytochrome c] + 2 H2O + 4 H(+)(out)</text>
        <dbReference type="Rhea" id="RHEA:11436"/>
        <dbReference type="Rhea" id="RHEA-COMP:10350"/>
        <dbReference type="Rhea" id="RHEA-COMP:14399"/>
        <dbReference type="ChEBI" id="CHEBI:15377"/>
        <dbReference type="ChEBI" id="CHEBI:15378"/>
        <dbReference type="ChEBI" id="CHEBI:15379"/>
        <dbReference type="ChEBI" id="CHEBI:29033"/>
        <dbReference type="ChEBI" id="CHEBI:29034"/>
        <dbReference type="EC" id="7.1.1.9"/>
    </reaction>
</comment>
<keyword evidence="19" id="KW-1185">Reference proteome</keyword>
<evidence type="ECO:0000256" key="12">
    <source>
        <dbReference type="ARBA" id="ARBA00023136"/>
    </source>
</evidence>
<evidence type="ECO:0000256" key="8">
    <source>
        <dbReference type="ARBA" id="ARBA00022967"/>
    </source>
</evidence>
<dbReference type="PROSITE" id="PS50857">
    <property type="entry name" value="COX2_CUA"/>
    <property type="match status" value="1"/>
</dbReference>
<evidence type="ECO:0000313" key="18">
    <source>
        <dbReference type="EMBL" id="GAA3578772.1"/>
    </source>
</evidence>
<keyword evidence="10 16" id="KW-1133">Transmembrane helix</keyword>
<keyword evidence="8" id="KW-1278">Translocase</keyword>
<evidence type="ECO:0000256" key="2">
    <source>
        <dbReference type="ARBA" id="ARBA00007866"/>
    </source>
</evidence>
<dbReference type="PRINTS" id="PR01166">
    <property type="entry name" value="CYCOXIDASEII"/>
</dbReference>
<dbReference type="PROSITE" id="PS00078">
    <property type="entry name" value="COX2"/>
    <property type="match status" value="1"/>
</dbReference>
<dbReference type="EMBL" id="BAAAZN010000023">
    <property type="protein sequence ID" value="GAA3578772.1"/>
    <property type="molecule type" value="Genomic_DNA"/>
</dbReference>
<dbReference type="InterPro" id="IPR014222">
    <property type="entry name" value="Cyt_c_oxidase_su2"/>
</dbReference>
<keyword evidence="6 16" id="KW-0812">Transmembrane</keyword>
<evidence type="ECO:0000256" key="3">
    <source>
        <dbReference type="ARBA" id="ARBA00012949"/>
    </source>
</evidence>
<keyword evidence="7" id="KW-0479">Metal-binding</keyword>
<feature type="transmembrane region" description="Helical" evidence="16">
    <location>
        <begin position="72"/>
        <end position="97"/>
    </location>
</feature>
<evidence type="ECO:0000256" key="6">
    <source>
        <dbReference type="ARBA" id="ARBA00022692"/>
    </source>
</evidence>
<comment type="caution">
    <text evidence="18">The sequence shown here is derived from an EMBL/GenBank/DDBJ whole genome shotgun (WGS) entry which is preliminary data.</text>
</comment>
<organism evidence="18 19">
    <name type="scientific">Amycolatopsis ultiminotia</name>
    <dbReference type="NCBI Taxonomy" id="543629"/>
    <lineage>
        <taxon>Bacteria</taxon>
        <taxon>Bacillati</taxon>
        <taxon>Actinomycetota</taxon>
        <taxon>Actinomycetes</taxon>
        <taxon>Pseudonocardiales</taxon>
        <taxon>Pseudonocardiaceae</taxon>
        <taxon>Amycolatopsis</taxon>
    </lineage>
</organism>
<feature type="transmembrane region" description="Helical" evidence="16">
    <location>
        <begin position="118"/>
        <end position="140"/>
    </location>
</feature>
<evidence type="ECO:0000256" key="13">
    <source>
        <dbReference type="ARBA" id="ARBA00024688"/>
    </source>
</evidence>
<keyword evidence="11" id="KW-0186">Copper</keyword>
<keyword evidence="12 16" id="KW-0472">Membrane</keyword>
<accession>A0ABP6Y8W9</accession>
<dbReference type="Gene3D" id="2.60.40.420">
    <property type="entry name" value="Cupredoxins - blue copper proteins"/>
    <property type="match status" value="1"/>
</dbReference>
<dbReference type="PANTHER" id="PTHR22888">
    <property type="entry name" value="CYTOCHROME C OXIDASE, SUBUNIT II"/>
    <property type="match status" value="1"/>
</dbReference>
<dbReference type="InterPro" id="IPR001505">
    <property type="entry name" value="Copper_CuA"/>
</dbReference>
<evidence type="ECO:0000256" key="15">
    <source>
        <dbReference type="ARBA" id="ARBA00047816"/>
    </source>
</evidence>
<dbReference type="EC" id="7.1.1.9" evidence="3"/>
<evidence type="ECO:0000256" key="5">
    <source>
        <dbReference type="ARBA" id="ARBA00022660"/>
    </source>
</evidence>
<dbReference type="SUPFAM" id="SSF81464">
    <property type="entry name" value="Cytochrome c oxidase subunit II-like, transmembrane region"/>
    <property type="match status" value="1"/>
</dbReference>
<protein>
    <recommendedName>
        <fullName evidence="3">cytochrome-c oxidase</fullName>
        <ecNumber evidence="3">7.1.1.9</ecNumber>
    </recommendedName>
    <alternativeName>
        <fullName evidence="14">Cytochrome aa3 subunit 2</fullName>
    </alternativeName>
</protein>
<evidence type="ECO:0000259" key="17">
    <source>
        <dbReference type="PROSITE" id="PS50857"/>
    </source>
</evidence>
<sequence length="333" mass="37222">MQEALNDGGLCWVKGQGAVGKRERTPVVKRTGRIAALAALVALTATGCSGDEVLRFGWPVGVTPQADQMRTLWTWTVIAALVVGVIVWALIFWTATFHRKKKNSAVEGPQDLPRQFQYNIPLEIFTVVVPTIMVCVLFFFTATTENNVLDKKPDPDVTVDVVAFQWNWEFKYDDANAKRPDGSQVSTVGSSGEIPLLVLPTNKTIEYRLRSTDVIHSFWVPEFHFKRDVMPDPEKNNQDNSFQNSIDREGSFVGRCAELCGTYHSVMNFEVRALSPDKYEQYLKLRTQTNPKTGQPTTASEALTEMNCGELCSPYAVTTKPFNTDRTARTASN</sequence>
<dbReference type="Proteomes" id="UP001500689">
    <property type="component" value="Unassembled WGS sequence"/>
</dbReference>
<dbReference type="SUPFAM" id="SSF49503">
    <property type="entry name" value="Cupredoxins"/>
    <property type="match status" value="1"/>
</dbReference>
<evidence type="ECO:0000256" key="11">
    <source>
        <dbReference type="ARBA" id="ARBA00023008"/>
    </source>
</evidence>
<dbReference type="InterPro" id="IPR008972">
    <property type="entry name" value="Cupredoxin"/>
</dbReference>
<comment type="similarity">
    <text evidence="2">Belongs to the cytochrome c oxidase subunit 2 family.</text>
</comment>
<dbReference type="NCBIfam" id="TIGR02866">
    <property type="entry name" value="CoxB"/>
    <property type="match status" value="1"/>
</dbReference>
<evidence type="ECO:0000256" key="4">
    <source>
        <dbReference type="ARBA" id="ARBA00022448"/>
    </source>
</evidence>
<gene>
    <name evidence="18" type="ORF">GCM10022222_74380</name>
</gene>
<feature type="domain" description="Cytochrome oxidase subunit II copper A binding" evidence="17">
    <location>
        <begin position="154"/>
        <end position="285"/>
    </location>
</feature>